<evidence type="ECO:0000313" key="1">
    <source>
        <dbReference type="EMBL" id="GJS86005.1"/>
    </source>
</evidence>
<protein>
    <submittedName>
        <fullName evidence="1">Uncharacterized protein</fullName>
    </submittedName>
</protein>
<organism evidence="1 2">
    <name type="scientific">Tanacetum coccineum</name>
    <dbReference type="NCBI Taxonomy" id="301880"/>
    <lineage>
        <taxon>Eukaryota</taxon>
        <taxon>Viridiplantae</taxon>
        <taxon>Streptophyta</taxon>
        <taxon>Embryophyta</taxon>
        <taxon>Tracheophyta</taxon>
        <taxon>Spermatophyta</taxon>
        <taxon>Magnoliopsida</taxon>
        <taxon>eudicotyledons</taxon>
        <taxon>Gunneridae</taxon>
        <taxon>Pentapetalae</taxon>
        <taxon>asterids</taxon>
        <taxon>campanulids</taxon>
        <taxon>Asterales</taxon>
        <taxon>Asteraceae</taxon>
        <taxon>Asteroideae</taxon>
        <taxon>Anthemideae</taxon>
        <taxon>Anthemidinae</taxon>
        <taxon>Tanacetum</taxon>
    </lineage>
</organism>
<evidence type="ECO:0000313" key="2">
    <source>
        <dbReference type="Proteomes" id="UP001151760"/>
    </source>
</evidence>
<dbReference type="Proteomes" id="UP001151760">
    <property type="component" value="Unassembled WGS sequence"/>
</dbReference>
<sequence>MVINSPCLTYKKELAIPGQTVTGKEFSNPLMAGSLLKTISAKFWNTATSKTVNSVKQIHAIVNGKAVVILESSIRGDFLFNDEDGITCLTNDEIFKNLALMGEMITSQLQAKLWLYDKVRTRLCLFCHHQIGEDYWDSRFDETK</sequence>
<reference evidence="1" key="1">
    <citation type="journal article" date="2022" name="Int. J. Mol. Sci.">
        <title>Draft Genome of Tanacetum Coccineum: Genomic Comparison of Closely Related Tanacetum-Family Plants.</title>
        <authorList>
            <person name="Yamashiro T."/>
            <person name="Shiraishi A."/>
            <person name="Nakayama K."/>
            <person name="Satake H."/>
        </authorList>
    </citation>
    <scope>NUCLEOTIDE SEQUENCE</scope>
</reference>
<accession>A0ABQ4ZAE6</accession>
<name>A0ABQ4ZAE6_9ASTR</name>
<proteinExistence type="predicted"/>
<reference evidence="1" key="2">
    <citation type="submission" date="2022-01" db="EMBL/GenBank/DDBJ databases">
        <authorList>
            <person name="Yamashiro T."/>
            <person name="Shiraishi A."/>
            <person name="Satake H."/>
            <person name="Nakayama K."/>
        </authorList>
    </citation>
    <scope>NUCLEOTIDE SEQUENCE</scope>
</reference>
<comment type="caution">
    <text evidence="1">The sequence shown here is derived from an EMBL/GenBank/DDBJ whole genome shotgun (WGS) entry which is preliminary data.</text>
</comment>
<dbReference type="EMBL" id="BQNB010011092">
    <property type="protein sequence ID" value="GJS86005.1"/>
    <property type="molecule type" value="Genomic_DNA"/>
</dbReference>
<gene>
    <name evidence="1" type="ORF">Tco_0752546</name>
</gene>
<keyword evidence="2" id="KW-1185">Reference proteome</keyword>